<evidence type="ECO:0000256" key="8">
    <source>
        <dbReference type="SAM" id="Coils"/>
    </source>
</evidence>
<evidence type="ECO:0000256" key="9">
    <source>
        <dbReference type="SAM" id="MobiDB-lite"/>
    </source>
</evidence>
<evidence type="ECO:0000313" key="11">
    <source>
        <dbReference type="EMBL" id="GAX12591.1"/>
    </source>
</evidence>
<dbReference type="PIRSF" id="PIRSF028865">
    <property type="entry name" value="Membrin-2"/>
    <property type="match status" value="1"/>
</dbReference>
<reference evidence="11 12" key="1">
    <citation type="journal article" date="2015" name="Plant Cell">
        <title>Oil accumulation by the oleaginous diatom Fistulifera solaris as revealed by the genome and transcriptome.</title>
        <authorList>
            <person name="Tanaka T."/>
            <person name="Maeda Y."/>
            <person name="Veluchamy A."/>
            <person name="Tanaka M."/>
            <person name="Abida H."/>
            <person name="Marechal E."/>
            <person name="Bowler C."/>
            <person name="Muto M."/>
            <person name="Sunaga Y."/>
            <person name="Tanaka M."/>
            <person name="Yoshino T."/>
            <person name="Taniguchi T."/>
            <person name="Fukuda Y."/>
            <person name="Nemoto M."/>
            <person name="Matsumoto M."/>
            <person name="Wong P.S."/>
            <person name="Aburatani S."/>
            <person name="Fujibuchi W."/>
        </authorList>
    </citation>
    <scope>NUCLEOTIDE SEQUENCE [LARGE SCALE GENOMIC DNA]</scope>
    <source>
        <strain evidence="11 12">JPCC DA0580</strain>
    </source>
</reference>
<comment type="subcellular location">
    <subcellularLocation>
        <location evidence="1">Golgi apparatus membrane</location>
        <topology evidence="1">Single-pass type IV membrane protein</topology>
    </subcellularLocation>
</comment>
<dbReference type="PANTHER" id="PTHR21230:SF1">
    <property type="entry name" value="GOLGI SNAP RECEPTOR COMPLEX MEMBER 2"/>
    <property type="match status" value="1"/>
</dbReference>
<keyword evidence="3 10" id="KW-0812">Transmembrane</keyword>
<dbReference type="GO" id="GO:0005789">
    <property type="term" value="C:endoplasmic reticulum membrane"/>
    <property type="evidence" value="ECO:0007669"/>
    <property type="project" value="TreeGrafter"/>
</dbReference>
<dbReference type="GO" id="GO:0015031">
    <property type="term" value="P:protein transport"/>
    <property type="evidence" value="ECO:0007669"/>
    <property type="project" value="UniProtKB-KW"/>
</dbReference>
<evidence type="ECO:0000256" key="3">
    <source>
        <dbReference type="ARBA" id="ARBA00022692"/>
    </source>
</evidence>
<dbReference type="GO" id="GO:0031201">
    <property type="term" value="C:SNARE complex"/>
    <property type="evidence" value="ECO:0007669"/>
    <property type="project" value="TreeGrafter"/>
</dbReference>
<dbReference type="PANTHER" id="PTHR21230">
    <property type="entry name" value="VESICLE TRANSPORT V-SNARE PROTEIN VTI1-RELATED"/>
    <property type="match status" value="1"/>
</dbReference>
<feature type="region of interest" description="Disordered" evidence="9">
    <location>
        <begin position="95"/>
        <end position="116"/>
    </location>
</feature>
<gene>
    <name evidence="11" type="ORF">FisN_13Lh049</name>
</gene>
<organism evidence="11 12">
    <name type="scientific">Fistulifera solaris</name>
    <name type="common">Oleaginous diatom</name>
    <dbReference type="NCBI Taxonomy" id="1519565"/>
    <lineage>
        <taxon>Eukaryota</taxon>
        <taxon>Sar</taxon>
        <taxon>Stramenopiles</taxon>
        <taxon>Ochrophyta</taxon>
        <taxon>Bacillariophyta</taxon>
        <taxon>Bacillariophyceae</taxon>
        <taxon>Bacillariophycidae</taxon>
        <taxon>Naviculales</taxon>
        <taxon>Naviculaceae</taxon>
        <taxon>Fistulifera</taxon>
    </lineage>
</organism>
<dbReference type="GO" id="GO:0005484">
    <property type="term" value="F:SNAP receptor activity"/>
    <property type="evidence" value="ECO:0007669"/>
    <property type="project" value="InterPro"/>
</dbReference>
<evidence type="ECO:0000256" key="2">
    <source>
        <dbReference type="ARBA" id="ARBA00022448"/>
    </source>
</evidence>
<dbReference type="OrthoDB" id="158360at2759"/>
<comment type="caution">
    <text evidence="11">The sequence shown here is derived from an EMBL/GenBank/DDBJ whole genome shotgun (WGS) entry which is preliminary data.</text>
</comment>
<keyword evidence="8" id="KW-0175">Coiled coil</keyword>
<keyword evidence="2" id="KW-0813">Transport</keyword>
<dbReference type="GO" id="GO:0012507">
    <property type="term" value="C:ER to Golgi transport vesicle membrane"/>
    <property type="evidence" value="ECO:0007669"/>
    <property type="project" value="TreeGrafter"/>
</dbReference>
<evidence type="ECO:0000256" key="7">
    <source>
        <dbReference type="ARBA" id="ARBA00023136"/>
    </source>
</evidence>
<evidence type="ECO:0000313" key="12">
    <source>
        <dbReference type="Proteomes" id="UP000198406"/>
    </source>
</evidence>
<dbReference type="GO" id="GO:0006906">
    <property type="term" value="P:vesicle fusion"/>
    <property type="evidence" value="ECO:0007669"/>
    <property type="project" value="TreeGrafter"/>
</dbReference>
<keyword evidence="5 10" id="KW-1133">Transmembrane helix</keyword>
<evidence type="ECO:0000256" key="10">
    <source>
        <dbReference type="SAM" id="Phobius"/>
    </source>
</evidence>
<dbReference type="AlphaFoldDB" id="A0A1Z5JFQ8"/>
<dbReference type="GO" id="GO:0000139">
    <property type="term" value="C:Golgi membrane"/>
    <property type="evidence" value="ECO:0007669"/>
    <property type="project" value="UniProtKB-SubCell"/>
</dbReference>
<keyword evidence="6" id="KW-0333">Golgi apparatus</keyword>
<dbReference type="Proteomes" id="UP000198406">
    <property type="component" value="Unassembled WGS sequence"/>
</dbReference>
<dbReference type="Pfam" id="PF12352">
    <property type="entry name" value="V-SNARE_C"/>
    <property type="match status" value="1"/>
</dbReference>
<evidence type="ECO:0000256" key="4">
    <source>
        <dbReference type="ARBA" id="ARBA00022927"/>
    </source>
</evidence>
<sequence length="200" mass="23055">MTSIGELFPKCRKLAYDARQQLALLHSSNGTATELYLTVEELNRQLDVMDDLLLRETTAQRPIWKHKIQELRQEAAQLQQQGQQQFQTSQYQRQRDELLRRRRKNPQDNDLTNLAAESQSLESSNYAVLGLISQADASYQELVEQRQRLRGVSKVVVDIGNALGITQSTMRIIERRDITDAYLVAAGMVITLLVIYFVWF</sequence>
<evidence type="ECO:0000256" key="1">
    <source>
        <dbReference type="ARBA" id="ARBA00004409"/>
    </source>
</evidence>
<keyword evidence="11" id="KW-0675">Receptor</keyword>
<keyword evidence="12" id="KW-1185">Reference proteome</keyword>
<keyword evidence="4" id="KW-0653">Protein transport</keyword>
<evidence type="ECO:0000256" key="5">
    <source>
        <dbReference type="ARBA" id="ARBA00022989"/>
    </source>
</evidence>
<dbReference type="InParanoid" id="A0A1Z5JFQ8"/>
<dbReference type="GO" id="GO:0031902">
    <property type="term" value="C:late endosome membrane"/>
    <property type="evidence" value="ECO:0007669"/>
    <property type="project" value="TreeGrafter"/>
</dbReference>
<dbReference type="EMBL" id="BDSP01000053">
    <property type="protein sequence ID" value="GAX12591.1"/>
    <property type="molecule type" value="Genomic_DNA"/>
</dbReference>
<proteinExistence type="predicted"/>
<dbReference type="GO" id="GO:0000149">
    <property type="term" value="F:SNARE binding"/>
    <property type="evidence" value="ECO:0007669"/>
    <property type="project" value="TreeGrafter"/>
</dbReference>
<name>A0A1Z5JFQ8_FISSO</name>
<feature type="transmembrane region" description="Helical" evidence="10">
    <location>
        <begin position="181"/>
        <end position="199"/>
    </location>
</feature>
<evidence type="ECO:0000256" key="6">
    <source>
        <dbReference type="ARBA" id="ARBA00023034"/>
    </source>
</evidence>
<keyword evidence="7 10" id="KW-0472">Membrane</keyword>
<dbReference type="InterPro" id="IPR027027">
    <property type="entry name" value="GOSR2/Membrin/Bos1"/>
</dbReference>
<accession>A0A1Z5JFQ8</accession>
<protein>
    <submittedName>
        <fullName evidence="11">Golgi SNAP receptor complex member 2</fullName>
    </submittedName>
</protein>
<feature type="coiled-coil region" evidence="8">
    <location>
        <begin position="61"/>
        <end position="88"/>
    </location>
</feature>